<gene>
    <name evidence="2" type="ORF">VCX44_19580</name>
</gene>
<keyword evidence="3" id="KW-1185">Reference proteome</keyword>
<evidence type="ECO:0000259" key="1">
    <source>
        <dbReference type="Pfam" id="PF11726"/>
    </source>
</evidence>
<dbReference type="Proteomes" id="UP001304847">
    <property type="component" value="Unassembled WGS sequence"/>
</dbReference>
<organism evidence="2 3">
    <name type="scientific">Aeromonas caviae</name>
    <name type="common">Aeromonas punctata</name>
    <dbReference type="NCBI Taxonomy" id="648"/>
    <lineage>
        <taxon>Bacteria</taxon>
        <taxon>Pseudomonadati</taxon>
        <taxon>Pseudomonadota</taxon>
        <taxon>Gammaproteobacteria</taxon>
        <taxon>Aeromonadales</taxon>
        <taxon>Aeromonadaceae</taxon>
        <taxon>Aeromonas</taxon>
    </lineage>
</organism>
<comment type="caution">
    <text evidence="2">The sequence shown here is derived from an EMBL/GenBank/DDBJ whole genome shotgun (WGS) entry which is preliminary data.</text>
</comment>
<sequence length="356" mass="40639">MVTALTATEISMLQDKMLIECTPTIDGEPRMNATRQADSVLSLCDVVNLVQEIADSKGDLCIATTFGGFRKRFIQHTGLSKALATSLRSVGGLSKLKSEFELHPYVDLMLEINERFLLNPGCLLLGKVVGSCIDEYVTQLNSVVDFIRSSVKSKELIQKVKNYQRLAIKNYESARLYVKSLFRKHAKLMVVRVDLSYGQDANVDIETVQKDRERLFANAKKNQLFKEMVGFIWKMEYGILKGFHYHVILFFDGSKVREDVSYAKMIGEYWKSSITKGKGLYYNCNAVKSTYVKCGIGLFTYRDNDKMQGLYEAVRYLTLTDKFIKIKMNGIRRTFGKGQVKERPVKRGRPRIVNVF</sequence>
<reference evidence="2 3" key="1">
    <citation type="submission" date="2023-12" db="EMBL/GenBank/DDBJ databases">
        <title>Characterization of antibiotic resistance in Aeromonas spp. in hospital effluent.</title>
        <authorList>
            <person name="Negoseki B.R.S."/>
            <person name="Krul D."/>
            <person name="Siqueira A.C."/>
            <person name="Almeida M."/>
            <person name="Mesa D."/>
            <person name="Conte D."/>
            <person name="Dalla-Costa L.M."/>
        </authorList>
    </citation>
    <scope>NUCLEOTIDE SEQUENCE [LARGE SCALE GENOMIC DNA]</scope>
    <source>
        <strain evidence="2 3">36v</strain>
    </source>
</reference>
<dbReference type="EMBL" id="JAYGOJ010000149">
    <property type="protein sequence ID" value="MEA9437946.1"/>
    <property type="molecule type" value="Genomic_DNA"/>
</dbReference>
<proteinExistence type="predicted"/>
<dbReference type="Pfam" id="PF11726">
    <property type="entry name" value="YagK_YfjJ_C"/>
    <property type="match status" value="1"/>
</dbReference>
<evidence type="ECO:0000313" key="2">
    <source>
        <dbReference type="EMBL" id="MEA9437946.1"/>
    </source>
</evidence>
<name>A0ABU5WAM8_AERCA</name>
<dbReference type="RefSeq" id="WP_323580928.1">
    <property type="nucleotide sequence ID" value="NZ_JAYGOJ010000149.1"/>
</dbReference>
<dbReference type="InterPro" id="IPR057271">
    <property type="entry name" value="YagK_YfjJ_C"/>
</dbReference>
<feature type="domain" description="YagK/YfjJ C-terminal" evidence="1">
    <location>
        <begin position="183"/>
        <end position="337"/>
    </location>
</feature>
<accession>A0ABU5WAM8</accession>
<protein>
    <submittedName>
        <fullName evidence="2">Inovirus-type Gp2 protein</fullName>
    </submittedName>
</protein>
<evidence type="ECO:0000313" key="3">
    <source>
        <dbReference type="Proteomes" id="UP001304847"/>
    </source>
</evidence>